<evidence type="ECO:0000313" key="11">
    <source>
        <dbReference type="Proteomes" id="UP000838756"/>
    </source>
</evidence>
<keyword evidence="5" id="KW-0255">Endonuclease</keyword>
<dbReference type="InterPro" id="IPR043502">
    <property type="entry name" value="DNA/RNA_pol_sf"/>
</dbReference>
<accession>A0A8S4QFQ2</accession>
<feature type="non-terminal residue" evidence="10">
    <location>
        <position position="289"/>
    </location>
</feature>
<dbReference type="EMBL" id="CAKXAJ010004693">
    <property type="protein sequence ID" value="CAH2208856.1"/>
    <property type="molecule type" value="Genomic_DNA"/>
</dbReference>
<dbReference type="FunFam" id="1.10.340.70:FF:000001">
    <property type="entry name" value="Retrovirus-related Pol polyprotein from transposon gypsy-like Protein"/>
    <property type="match status" value="1"/>
</dbReference>
<dbReference type="GO" id="GO:0016787">
    <property type="term" value="F:hydrolase activity"/>
    <property type="evidence" value="ECO:0007669"/>
    <property type="project" value="UniProtKB-KW"/>
</dbReference>
<dbReference type="EC" id="2.7.7.49" evidence="1"/>
<keyword evidence="11" id="KW-1185">Reference proteome</keyword>
<dbReference type="SUPFAM" id="SSF56672">
    <property type="entry name" value="DNA/RNA polymerases"/>
    <property type="match status" value="1"/>
</dbReference>
<dbReference type="GO" id="GO:0003964">
    <property type="term" value="F:RNA-directed DNA polymerase activity"/>
    <property type="evidence" value="ECO:0007669"/>
    <property type="project" value="UniProtKB-KW"/>
</dbReference>
<feature type="non-terminal residue" evidence="10">
    <location>
        <position position="1"/>
    </location>
</feature>
<dbReference type="Pfam" id="PF17921">
    <property type="entry name" value="Integrase_H2C2"/>
    <property type="match status" value="1"/>
</dbReference>
<dbReference type="InterPro" id="IPR041588">
    <property type="entry name" value="Integrase_H2C2"/>
</dbReference>
<gene>
    <name evidence="10" type="primary">jg14098</name>
    <name evidence="10" type="ORF">PAEG_LOCUS1355</name>
</gene>
<keyword evidence="4" id="KW-0540">Nuclease</keyword>
<dbReference type="Pfam" id="PF17917">
    <property type="entry name" value="RT_RNaseH"/>
    <property type="match status" value="1"/>
</dbReference>
<dbReference type="PANTHER" id="PTHR37984:SF5">
    <property type="entry name" value="PROTEIN NYNRIN-LIKE"/>
    <property type="match status" value="1"/>
</dbReference>
<dbReference type="Proteomes" id="UP000838756">
    <property type="component" value="Unassembled WGS sequence"/>
</dbReference>
<sequence length="289" mass="33501">RPVLTFYNPEYETQLHTDASKNGIAGILLQRPNKESPFSAVAYYSRQTSPEESRFTSYDLETLAVVASMQRFRVYLLGVPFTVVTDCNSLRATFEKKDMLPRVARWWGTMQEYDFNIIYKPGATMGHVDALSRNPIADKEVLDILNIDSNWIVTVQQSDPELQRIVNILNDPETKNLAELKNNFIVKRGLLYRNTSDGERWVVPKGVRWQILKANHDNIGHFGFDKTFDKIRRQYWFAKMRRFIKKYIDSCLECAHHKIPSGKKAGELHPIQKVECPFHTVHVDHLGPF</sequence>
<proteinExistence type="predicted"/>
<name>A0A8S4QFQ2_9NEOP</name>
<dbReference type="CDD" id="cd09274">
    <property type="entry name" value="RNase_HI_RT_Ty3"/>
    <property type="match status" value="1"/>
</dbReference>
<evidence type="ECO:0000256" key="6">
    <source>
        <dbReference type="ARBA" id="ARBA00022801"/>
    </source>
</evidence>
<evidence type="ECO:0000259" key="9">
    <source>
        <dbReference type="Pfam" id="PF17921"/>
    </source>
</evidence>
<reference evidence="10" key="1">
    <citation type="submission" date="2022-03" db="EMBL/GenBank/DDBJ databases">
        <authorList>
            <person name="Lindestad O."/>
        </authorList>
    </citation>
    <scope>NUCLEOTIDE SEQUENCE</scope>
</reference>
<evidence type="ECO:0000256" key="3">
    <source>
        <dbReference type="ARBA" id="ARBA00022695"/>
    </source>
</evidence>
<evidence type="ECO:0000256" key="1">
    <source>
        <dbReference type="ARBA" id="ARBA00012493"/>
    </source>
</evidence>
<evidence type="ECO:0000313" key="10">
    <source>
        <dbReference type="EMBL" id="CAH2208856.1"/>
    </source>
</evidence>
<dbReference type="AlphaFoldDB" id="A0A8S4QFQ2"/>
<organism evidence="10 11">
    <name type="scientific">Pararge aegeria aegeria</name>
    <dbReference type="NCBI Taxonomy" id="348720"/>
    <lineage>
        <taxon>Eukaryota</taxon>
        <taxon>Metazoa</taxon>
        <taxon>Ecdysozoa</taxon>
        <taxon>Arthropoda</taxon>
        <taxon>Hexapoda</taxon>
        <taxon>Insecta</taxon>
        <taxon>Pterygota</taxon>
        <taxon>Neoptera</taxon>
        <taxon>Endopterygota</taxon>
        <taxon>Lepidoptera</taxon>
        <taxon>Glossata</taxon>
        <taxon>Ditrysia</taxon>
        <taxon>Papilionoidea</taxon>
        <taxon>Nymphalidae</taxon>
        <taxon>Satyrinae</taxon>
        <taxon>Satyrini</taxon>
        <taxon>Parargina</taxon>
        <taxon>Pararge</taxon>
    </lineage>
</organism>
<evidence type="ECO:0000256" key="2">
    <source>
        <dbReference type="ARBA" id="ARBA00022679"/>
    </source>
</evidence>
<dbReference type="InterPro" id="IPR050951">
    <property type="entry name" value="Retrovirus_Pol_polyprotein"/>
</dbReference>
<dbReference type="Gene3D" id="1.10.340.70">
    <property type="match status" value="1"/>
</dbReference>
<protein>
    <recommendedName>
        <fullName evidence="1">RNA-directed DNA polymerase</fullName>
        <ecNumber evidence="1">2.7.7.49</ecNumber>
    </recommendedName>
</protein>
<dbReference type="InterPro" id="IPR041373">
    <property type="entry name" value="RT_RNaseH"/>
</dbReference>
<dbReference type="OrthoDB" id="115435at2759"/>
<evidence type="ECO:0000256" key="7">
    <source>
        <dbReference type="ARBA" id="ARBA00022918"/>
    </source>
</evidence>
<keyword evidence="3" id="KW-0548">Nucleotidyltransferase</keyword>
<evidence type="ECO:0000259" key="8">
    <source>
        <dbReference type="Pfam" id="PF17917"/>
    </source>
</evidence>
<dbReference type="GO" id="GO:0004519">
    <property type="term" value="F:endonuclease activity"/>
    <property type="evidence" value="ECO:0007669"/>
    <property type="project" value="UniProtKB-KW"/>
</dbReference>
<evidence type="ECO:0000256" key="5">
    <source>
        <dbReference type="ARBA" id="ARBA00022759"/>
    </source>
</evidence>
<keyword evidence="6" id="KW-0378">Hydrolase</keyword>
<keyword evidence="7" id="KW-0695">RNA-directed DNA polymerase</keyword>
<evidence type="ECO:0000256" key="4">
    <source>
        <dbReference type="ARBA" id="ARBA00022722"/>
    </source>
</evidence>
<feature type="domain" description="Integrase zinc-binding" evidence="9">
    <location>
        <begin position="203"/>
        <end position="259"/>
    </location>
</feature>
<feature type="domain" description="Reverse transcriptase RNase H-like" evidence="8">
    <location>
        <begin position="9"/>
        <end position="113"/>
    </location>
</feature>
<dbReference type="PANTHER" id="PTHR37984">
    <property type="entry name" value="PROTEIN CBG26694"/>
    <property type="match status" value="1"/>
</dbReference>
<keyword evidence="2" id="KW-0808">Transferase</keyword>
<dbReference type="Gene3D" id="3.10.20.370">
    <property type="match status" value="1"/>
</dbReference>
<comment type="caution">
    <text evidence="10">The sequence shown here is derived from an EMBL/GenBank/DDBJ whole genome shotgun (WGS) entry which is preliminary data.</text>
</comment>